<dbReference type="InterPro" id="IPR004843">
    <property type="entry name" value="Calcineurin-like_PHP"/>
</dbReference>
<gene>
    <name evidence="2" type="ORF">F0U44_08125</name>
</gene>
<name>A0A5B1LFU2_9ACTN</name>
<dbReference type="NCBIfam" id="TIGR03767">
    <property type="entry name" value="P_acnes_RR"/>
    <property type="match status" value="1"/>
</dbReference>
<keyword evidence="3" id="KW-1185">Reference proteome</keyword>
<dbReference type="EMBL" id="VUJV01000003">
    <property type="protein sequence ID" value="KAA1419621.1"/>
    <property type="molecule type" value="Genomic_DNA"/>
</dbReference>
<feature type="domain" description="Calcineurin-like phosphoesterase" evidence="1">
    <location>
        <begin position="240"/>
        <end position="453"/>
    </location>
</feature>
<dbReference type="Gene3D" id="3.60.21.10">
    <property type="match status" value="1"/>
</dbReference>
<dbReference type="GO" id="GO:0016787">
    <property type="term" value="F:hydrolase activity"/>
    <property type="evidence" value="ECO:0007669"/>
    <property type="project" value="InterPro"/>
</dbReference>
<accession>A0A5B1LFU2</accession>
<evidence type="ECO:0000313" key="2">
    <source>
        <dbReference type="EMBL" id="KAA1419621.1"/>
    </source>
</evidence>
<evidence type="ECO:0000259" key="1">
    <source>
        <dbReference type="Pfam" id="PF00149"/>
    </source>
</evidence>
<protein>
    <submittedName>
        <fullName evidence="2">TIGR03767 family metallophosphoesterase</fullName>
    </submittedName>
</protein>
<proteinExistence type="predicted"/>
<comment type="caution">
    <text evidence="2">The sequence shown here is derived from an EMBL/GenBank/DDBJ whole genome shotgun (WGS) entry which is preliminary data.</text>
</comment>
<dbReference type="InterPro" id="IPR029052">
    <property type="entry name" value="Metallo-depent_PP-like"/>
</dbReference>
<dbReference type="Proteomes" id="UP000325003">
    <property type="component" value="Unassembled WGS sequence"/>
</dbReference>
<dbReference type="SUPFAM" id="SSF56300">
    <property type="entry name" value="Metallo-dependent phosphatases"/>
    <property type="match status" value="1"/>
</dbReference>
<dbReference type="AlphaFoldDB" id="A0A5B1LFU2"/>
<reference evidence="2 3" key="1">
    <citation type="submission" date="2019-09" db="EMBL/GenBank/DDBJ databases">
        <title>Nocardioides panacisoli sp. nov., isolated from the soil of a ginseng field.</title>
        <authorList>
            <person name="Cho C."/>
        </authorList>
    </citation>
    <scope>NUCLEOTIDE SEQUENCE [LARGE SCALE GENOMIC DNA]</scope>
    <source>
        <strain evidence="2 3">BN130099</strain>
    </source>
</reference>
<reference evidence="2 3" key="2">
    <citation type="submission" date="2019-09" db="EMBL/GenBank/DDBJ databases">
        <authorList>
            <person name="Jin C."/>
        </authorList>
    </citation>
    <scope>NUCLEOTIDE SEQUENCE [LARGE SCALE GENOMIC DNA]</scope>
    <source>
        <strain evidence="2 3">BN130099</strain>
    </source>
</reference>
<sequence length="558" mass="60190">MRAGLLGGGVAAAAVNGVALPGSSRAAVAARTTLTRTLQPGPPNALGYSKIVQGPGEVRLVRTDLGVAAQSGRDTRRVGLQAFVQFSDMHVVDHQSPARVEWLDRFETPGLLSSSYRPQEMLTAHVADAMVQAVNAQKKGPVTGLDFAFTIETGDNSDNCQYNETRWYIDIMDGGSVRPDSGKLTTYEGVMDNNKTYYDTDYWHPHPVPLKEKADKYKTEHGFPTVNNLLNACRRPFTAAGLDIPWYSVFGNHDGLVQGNFPHTLQLNTLAVSALKVISPPVGLSDTEVIDALTAGDVLGLVGDLSVSPTVRLVTRDKNRHNLTRKEIVEEHFVTTGLPAGHGFTQANVDDGTAYYYFDEGTIRHVVMDSVNPNGYADGSLDGEQFTWLKATIEAATGKAVIVYSHHTSSSMSNPLILTGGDPQLPRVLGGDVVDYLLTQQHVIAWVNGHTHVNKITAHPNAAGTGGFWEINTASHIDYPQQARIIEVVDNADGTWSIMTTVLDHGGPLDFNGRIGNTLVLASLSRELSVNDPQNNLAASTGSPLDRNTELLIDNPLA</sequence>
<evidence type="ECO:0000313" key="3">
    <source>
        <dbReference type="Proteomes" id="UP000325003"/>
    </source>
</evidence>
<dbReference type="InterPro" id="IPR022506">
    <property type="entry name" value="Metallophosphoesterase_PPA1498"/>
</dbReference>
<organism evidence="2 3">
    <name type="scientific">Nocardioides humilatus</name>
    <dbReference type="NCBI Taxonomy" id="2607660"/>
    <lineage>
        <taxon>Bacteria</taxon>
        <taxon>Bacillati</taxon>
        <taxon>Actinomycetota</taxon>
        <taxon>Actinomycetes</taxon>
        <taxon>Propionibacteriales</taxon>
        <taxon>Nocardioidaceae</taxon>
        <taxon>Nocardioides</taxon>
    </lineage>
</organism>
<dbReference type="Pfam" id="PF00149">
    <property type="entry name" value="Metallophos"/>
    <property type="match status" value="1"/>
</dbReference>